<organism evidence="3 4">
    <name type="scientific">Corallococcus exiguus</name>
    <dbReference type="NCBI Taxonomy" id="83462"/>
    <lineage>
        <taxon>Bacteria</taxon>
        <taxon>Pseudomonadati</taxon>
        <taxon>Myxococcota</taxon>
        <taxon>Myxococcia</taxon>
        <taxon>Myxococcales</taxon>
        <taxon>Cystobacterineae</taxon>
        <taxon>Myxococcaceae</taxon>
        <taxon>Corallococcus</taxon>
    </lineage>
</organism>
<dbReference type="AlphaFoldDB" id="A0A7X4Y6A8"/>
<evidence type="ECO:0000256" key="1">
    <source>
        <dbReference type="ARBA" id="ARBA00006817"/>
    </source>
</evidence>
<dbReference type="Proteomes" id="UP000537825">
    <property type="component" value="Unassembled WGS sequence"/>
</dbReference>
<reference evidence="3 4" key="1">
    <citation type="submission" date="2020-01" db="EMBL/GenBank/DDBJ databases">
        <title>The draft genome sequence of Corallococcus exiguus DSM 14696.</title>
        <authorList>
            <person name="Zhang X."/>
            <person name="Zhu H."/>
        </authorList>
    </citation>
    <scope>NUCLEOTIDE SEQUENCE [LARGE SCALE GENOMIC DNA]</scope>
    <source>
        <strain evidence="3 4">DSM 14696</strain>
    </source>
</reference>
<dbReference type="SUPFAM" id="SSF55961">
    <property type="entry name" value="Bet v1-like"/>
    <property type="match status" value="1"/>
</dbReference>
<comment type="similarity">
    <text evidence="1">Belongs to the AHA1 family.</text>
</comment>
<dbReference type="InterPro" id="IPR023393">
    <property type="entry name" value="START-like_dom_sf"/>
</dbReference>
<protein>
    <submittedName>
        <fullName evidence="3">Polyketide cyclase</fullName>
    </submittedName>
</protein>
<sequence length="162" mass="17912">MSPALNPELDLSISRIIKAPRAVVWKAWTDPASFEQWWVPAPSRCKVLEMDLRPGGALVTHFSETATSDFGPHLSACFLAVDSLKRIVFTNVMVAGWRPADVSGMPLMTAIITLKDHPQGTDYNAHVMHKNSADRNMHHDLGFHEGWGTVTAQLAAIAERRV</sequence>
<evidence type="ECO:0000313" key="4">
    <source>
        <dbReference type="Proteomes" id="UP000537825"/>
    </source>
</evidence>
<keyword evidence="4" id="KW-1185">Reference proteome</keyword>
<comment type="caution">
    <text evidence="3">The sequence shown here is derived from an EMBL/GenBank/DDBJ whole genome shotgun (WGS) entry which is preliminary data.</text>
</comment>
<dbReference type="RefSeq" id="WP_139914793.1">
    <property type="nucleotide sequence ID" value="NZ_CBCSLE010000012.1"/>
</dbReference>
<dbReference type="CDD" id="cd08896">
    <property type="entry name" value="SRPBCC_CalC_Aha1-like_3"/>
    <property type="match status" value="1"/>
</dbReference>
<proteinExistence type="inferred from homology"/>
<accession>A0A7X4Y6A8</accession>
<feature type="domain" description="Activator of Hsp90 ATPase homologue 1/2-like C-terminal" evidence="2">
    <location>
        <begin position="18"/>
        <end position="158"/>
    </location>
</feature>
<dbReference type="Gene3D" id="3.30.530.20">
    <property type="match status" value="1"/>
</dbReference>
<dbReference type="InterPro" id="IPR013538">
    <property type="entry name" value="ASHA1/2-like_C"/>
</dbReference>
<dbReference type="Pfam" id="PF08327">
    <property type="entry name" value="AHSA1"/>
    <property type="match status" value="1"/>
</dbReference>
<gene>
    <name evidence="3" type="ORF">GTZ93_06775</name>
</gene>
<name>A0A7X4Y6A8_9BACT</name>
<evidence type="ECO:0000313" key="3">
    <source>
        <dbReference type="EMBL" id="NBC39531.1"/>
    </source>
</evidence>
<evidence type="ECO:0000259" key="2">
    <source>
        <dbReference type="Pfam" id="PF08327"/>
    </source>
</evidence>
<dbReference type="EMBL" id="JAAAPK010000002">
    <property type="protein sequence ID" value="NBC39531.1"/>
    <property type="molecule type" value="Genomic_DNA"/>
</dbReference>